<dbReference type="Proteomes" id="UP000002431">
    <property type="component" value="Plasmid pDGEO02"/>
</dbReference>
<reference evidence="1" key="1">
    <citation type="submission" date="2007-10" db="EMBL/GenBank/DDBJ databases">
        <title>Complete sequence of Plasmid2 pDGEO02 of Deinococcus geothermalis DSM 11300.</title>
        <authorList>
            <consortium name="US DOE Joint Genome Institute"/>
            <person name="Copeland A."/>
            <person name="Lucas S."/>
            <person name="Lapidus A."/>
            <person name="Barry K."/>
            <person name="Detter J.C."/>
            <person name="Glavina del Rio T."/>
            <person name="Hammon N."/>
            <person name="Israni S."/>
            <person name="Dalin E."/>
            <person name="Tice H."/>
            <person name="Pitluck S."/>
            <person name="Brettin T."/>
            <person name="Bruce D."/>
            <person name="Han C."/>
            <person name="Tapia R."/>
            <person name="Saunders E."/>
            <person name="Gilna P."/>
            <person name="Schmutz J."/>
            <person name="Larimer F."/>
            <person name="Land M."/>
            <person name="Hauser L."/>
            <person name="Kyrpides N."/>
            <person name="Kim E."/>
            <person name="Daly M.J."/>
            <person name="Fredrickson J.K."/>
            <person name="Makarova K.S."/>
            <person name="Gaidamakova E.K."/>
            <person name="Zhai M."/>
            <person name="Richardson P."/>
        </authorList>
    </citation>
    <scope>NUCLEOTIDE SEQUENCE [LARGE SCALE GENOMIC DNA]</scope>
    <source>
        <strain evidence="1">DSM 11300</strain>
        <plasmid evidence="1">pDGEO02</plasmid>
    </source>
</reference>
<geneLocation type="plasmid" evidence="1 2">
    <name>pDGEO02</name>
</geneLocation>
<dbReference type="KEGG" id="dge:Dgeo_3081"/>
<dbReference type="RefSeq" id="WP_012173266.1">
    <property type="nucleotide sequence ID" value="NC_009939.1"/>
</dbReference>
<keyword evidence="2" id="KW-1185">Reference proteome</keyword>
<organism evidence="1 2">
    <name type="scientific">Deinococcus geothermalis (strain DSM 11300 / CIP 105573 / AG-3a)</name>
    <dbReference type="NCBI Taxonomy" id="319795"/>
    <lineage>
        <taxon>Bacteria</taxon>
        <taxon>Thermotogati</taxon>
        <taxon>Deinococcota</taxon>
        <taxon>Deinococci</taxon>
        <taxon>Deinococcales</taxon>
        <taxon>Deinococcaceae</taxon>
        <taxon>Deinococcus</taxon>
    </lineage>
</organism>
<evidence type="ECO:0000313" key="2">
    <source>
        <dbReference type="Proteomes" id="UP000002431"/>
    </source>
</evidence>
<protein>
    <recommendedName>
        <fullName evidence="3">ArnR1-like winged helix-turn-helix domain-containing protein</fullName>
    </recommendedName>
</protein>
<dbReference type="EMBL" id="CP000856">
    <property type="protein sequence ID" value="ABW35122.1"/>
    <property type="molecule type" value="Genomic_DNA"/>
</dbReference>
<evidence type="ECO:0008006" key="3">
    <source>
        <dbReference type="Google" id="ProtNLM"/>
    </source>
</evidence>
<dbReference type="HOGENOM" id="CLU_2463953_0_0_0"/>
<dbReference type="InterPro" id="IPR036390">
    <property type="entry name" value="WH_DNA-bd_sf"/>
</dbReference>
<proteinExistence type="predicted"/>
<sequence>MLKHLDKYHAILTAAGEGRSPKLKPNTFARHAKTLRAAGLIVRQKGNGPYHLTEKGQAWAKRLALLRAGCSRLERELEAGVERENGNS</sequence>
<gene>
    <name evidence="1" type="ORF">Dgeo_3081</name>
</gene>
<dbReference type="AlphaFoldDB" id="A8ZRL3"/>
<keyword evidence="1" id="KW-0614">Plasmid</keyword>
<name>A8ZRL3_DEIGD</name>
<accession>A8ZRL3</accession>
<dbReference type="SUPFAM" id="SSF46785">
    <property type="entry name" value="Winged helix' DNA-binding domain"/>
    <property type="match status" value="1"/>
</dbReference>
<evidence type="ECO:0000313" key="1">
    <source>
        <dbReference type="EMBL" id="ABW35122.1"/>
    </source>
</evidence>